<protein>
    <recommendedName>
        <fullName evidence="2">Transcriptional regulator, AbiEi antitoxin, Type IV TA system</fullName>
    </recommendedName>
</protein>
<evidence type="ECO:0008006" key="2">
    <source>
        <dbReference type="Google" id="ProtNLM"/>
    </source>
</evidence>
<evidence type="ECO:0000313" key="1">
    <source>
        <dbReference type="EMBL" id="CAA9410577.1"/>
    </source>
</evidence>
<proteinExistence type="predicted"/>
<organism evidence="1">
    <name type="scientific">uncultured Pseudonocardia sp</name>
    <dbReference type="NCBI Taxonomy" id="211455"/>
    <lineage>
        <taxon>Bacteria</taxon>
        <taxon>Bacillati</taxon>
        <taxon>Actinomycetota</taxon>
        <taxon>Actinomycetes</taxon>
        <taxon>Pseudonocardiales</taxon>
        <taxon>Pseudonocardiaceae</taxon>
        <taxon>Pseudonocardia</taxon>
        <taxon>environmental samples</taxon>
    </lineage>
</organism>
<reference evidence="1" key="1">
    <citation type="submission" date="2020-02" db="EMBL/GenBank/DDBJ databases">
        <authorList>
            <person name="Meier V. D."/>
        </authorList>
    </citation>
    <scope>NUCLEOTIDE SEQUENCE</scope>
    <source>
        <strain evidence="1">AVDCRST_MAG66</strain>
    </source>
</reference>
<name>A0A6J4PCA8_9PSEU</name>
<gene>
    <name evidence="1" type="ORF">AVDCRST_MAG66-2015</name>
</gene>
<dbReference type="EMBL" id="CADCUS010000292">
    <property type="protein sequence ID" value="CAA9410577.1"/>
    <property type="molecule type" value="Genomic_DNA"/>
</dbReference>
<accession>A0A6J4PCA8</accession>
<sequence length="326" mass="35338">MSPALTRTTRDRAALRAAFPSGVAAVRQLVASGVSERTAYHRCLDGGPWRHLLPGIVLLGNTDPSTAQLLEAALLLGGPDAILTDLHACRLHGLRRGPVRRAGPDEVAILTPKARQVRSVEFVHVQRTMRMPAAVLRGGFPIAPIDRACLDAARRLDSASEITELLAEPVQRSLCTVAMLGAELAAGSRRGTAMPARVLADVAEGVRSAAERNAKQLWSRARLPEARWNVPVHRADGSLVGVADCWVDDVAMVWEIESSEWHLSPEAHDRTVVRAAEFVAAGAVYTATKPRRLRAEQQDVVRTLRETHARALARTRPALWAGAPRP</sequence>
<dbReference type="AlphaFoldDB" id="A0A6J4PCA8"/>